<name>A0A0F9NRF5_9ZZZZ</name>
<dbReference type="AlphaFoldDB" id="A0A0F9NRF5"/>
<proteinExistence type="predicted"/>
<protein>
    <submittedName>
        <fullName evidence="1">Uncharacterized protein</fullName>
    </submittedName>
</protein>
<comment type="caution">
    <text evidence="1">The sequence shown here is derived from an EMBL/GenBank/DDBJ whole genome shotgun (WGS) entry which is preliminary data.</text>
</comment>
<sequence>MIDSERSKIASGVSRASSWGIPFYADYNVECGCGAKDHRIFVEFEHDDDTVSIIFHKEVSWDCHWQTKGWWESLRKRISGALTVLLKGRLDFEEDFMLCEIEHIDGFIDALQEGKDKMLKYIDSLEQEKAKS</sequence>
<dbReference type="EMBL" id="LAZR01003793">
    <property type="protein sequence ID" value="KKN14682.1"/>
    <property type="molecule type" value="Genomic_DNA"/>
</dbReference>
<reference evidence="1" key="1">
    <citation type="journal article" date="2015" name="Nature">
        <title>Complex archaea that bridge the gap between prokaryotes and eukaryotes.</title>
        <authorList>
            <person name="Spang A."/>
            <person name="Saw J.H."/>
            <person name="Jorgensen S.L."/>
            <person name="Zaremba-Niedzwiedzka K."/>
            <person name="Martijn J."/>
            <person name="Lind A.E."/>
            <person name="van Eijk R."/>
            <person name="Schleper C."/>
            <person name="Guy L."/>
            <person name="Ettema T.J."/>
        </authorList>
    </citation>
    <scope>NUCLEOTIDE SEQUENCE</scope>
</reference>
<accession>A0A0F9NRF5</accession>
<evidence type="ECO:0000313" key="1">
    <source>
        <dbReference type="EMBL" id="KKN14682.1"/>
    </source>
</evidence>
<gene>
    <name evidence="1" type="ORF">LCGC14_0993700</name>
</gene>
<organism evidence="1">
    <name type="scientific">marine sediment metagenome</name>
    <dbReference type="NCBI Taxonomy" id="412755"/>
    <lineage>
        <taxon>unclassified sequences</taxon>
        <taxon>metagenomes</taxon>
        <taxon>ecological metagenomes</taxon>
    </lineage>
</organism>